<dbReference type="RefSeq" id="XP_008707615.1">
    <property type="nucleotide sequence ID" value="XM_008709393.1"/>
</dbReference>
<gene>
    <name evidence="2" type="primary">LOC103679861</name>
</gene>
<reference evidence="2" key="1">
    <citation type="submission" date="2025-08" db="UniProtKB">
        <authorList>
            <consortium name="RefSeq"/>
        </authorList>
    </citation>
    <scope>IDENTIFICATION</scope>
    <source>
        <tissue evidence="2">Whole blood</tissue>
    </source>
</reference>
<dbReference type="OrthoDB" id="6219513at2759"/>
<dbReference type="KEGG" id="umr:103679861"/>
<evidence type="ECO:0000313" key="2">
    <source>
        <dbReference type="RefSeq" id="XP_008707615.1"/>
    </source>
</evidence>
<dbReference type="Gene3D" id="3.80.20.20">
    <property type="entry name" value="Receptor L-domain"/>
    <property type="match status" value="1"/>
</dbReference>
<dbReference type="SUPFAM" id="SSF52058">
    <property type="entry name" value="L domain-like"/>
    <property type="match status" value="1"/>
</dbReference>
<proteinExistence type="predicted"/>
<organism evidence="1 2">
    <name type="scientific">Ursus maritimus</name>
    <name type="common">Polar bear</name>
    <name type="synonym">Thalarctos maritimus</name>
    <dbReference type="NCBI Taxonomy" id="29073"/>
    <lineage>
        <taxon>Eukaryota</taxon>
        <taxon>Metazoa</taxon>
        <taxon>Chordata</taxon>
        <taxon>Craniata</taxon>
        <taxon>Vertebrata</taxon>
        <taxon>Euteleostomi</taxon>
        <taxon>Mammalia</taxon>
        <taxon>Eutheria</taxon>
        <taxon>Laurasiatheria</taxon>
        <taxon>Carnivora</taxon>
        <taxon>Caniformia</taxon>
        <taxon>Ursidae</taxon>
        <taxon>Ursus</taxon>
    </lineage>
</organism>
<keyword evidence="1" id="KW-1185">Reference proteome</keyword>
<dbReference type="InterPro" id="IPR009030">
    <property type="entry name" value="Growth_fac_rcpt_cys_sf"/>
</dbReference>
<evidence type="ECO:0000313" key="1">
    <source>
        <dbReference type="Proteomes" id="UP000261680"/>
    </source>
</evidence>
<dbReference type="SUPFAM" id="SSF57184">
    <property type="entry name" value="Growth factor receptor domain"/>
    <property type="match status" value="1"/>
</dbReference>
<feature type="non-terminal residue" evidence="2">
    <location>
        <position position="1"/>
    </location>
</feature>
<protein>
    <submittedName>
        <fullName evidence="2">Receptor tyrosine-protein kinase erbB-2-like</fullName>
    </submittedName>
</protein>
<dbReference type="Gene3D" id="2.10.220.10">
    <property type="entry name" value="Hormone Receptor, Insulin-like Growth Factor Receptor 1, Chain A, domain 2"/>
    <property type="match status" value="1"/>
</dbReference>
<name>A0A384DLE2_URSMA</name>
<sequence>ARAAGPTVCISSDNYLSTDVGSCTLVCPLNNQEVTAEDGTQRCEKCSRPCARVCYGLGMEHLREARAVTSANIQEFAGCKKIFGSLAFLPESFEG</sequence>
<dbReference type="Proteomes" id="UP000261680">
    <property type="component" value="Unplaced"/>
</dbReference>
<dbReference type="GeneID" id="103679861"/>
<accession>A0A384DLE2</accession>
<dbReference type="AlphaFoldDB" id="A0A384DLE2"/>
<dbReference type="InterPro" id="IPR036941">
    <property type="entry name" value="Rcpt_L-dom_sf"/>
</dbReference>